<organism evidence="8 9">
    <name type="scientific">Virgibacillus profundi</name>
    <dbReference type="NCBI Taxonomy" id="2024555"/>
    <lineage>
        <taxon>Bacteria</taxon>
        <taxon>Bacillati</taxon>
        <taxon>Bacillota</taxon>
        <taxon>Bacilli</taxon>
        <taxon>Bacillales</taxon>
        <taxon>Bacillaceae</taxon>
        <taxon>Virgibacillus</taxon>
    </lineage>
</organism>
<evidence type="ECO:0000259" key="7">
    <source>
        <dbReference type="Pfam" id="PF04024"/>
    </source>
</evidence>
<comment type="subcellular location">
    <subcellularLocation>
        <location evidence="1">Cell membrane</location>
        <topology evidence="1">Single-pass membrane protein</topology>
    </subcellularLocation>
</comment>
<dbReference type="PANTHER" id="PTHR33885">
    <property type="entry name" value="PHAGE SHOCK PROTEIN C"/>
    <property type="match status" value="1"/>
</dbReference>
<feature type="domain" description="Phage shock protein PspC N-terminal" evidence="7">
    <location>
        <begin position="2"/>
        <end position="60"/>
    </location>
</feature>
<dbReference type="AlphaFoldDB" id="A0A2A2I9G0"/>
<dbReference type="EMBL" id="NPOA01000020">
    <property type="protein sequence ID" value="PAV27770.1"/>
    <property type="molecule type" value="Genomic_DNA"/>
</dbReference>
<dbReference type="InterPro" id="IPR052027">
    <property type="entry name" value="PspC"/>
</dbReference>
<keyword evidence="4 6" id="KW-1133">Transmembrane helix</keyword>
<evidence type="ECO:0000256" key="1">
    <source>
        <dbReference type="ARBA" id="ARBA00004162"/>
    </source>
</evidence>
<evidence type="ECO:0000256" key="5">
    <source>
        <dbReference type="ARBA" id="ARBA00023136"/>
    </source>
</evidence>
<evidence type="ECO:0000256" key="4">
    <source>
        <dbReference type="ARBA" id="ARBA00022989"/>
    </source>
</evidence>
<keyword evidence="9" id="KW-1185">Reference proteome</keyword>
<evidence type="ECO:0000313" key="9">
    <source>
        <dbReference type="Proteomes" id="UP000218887"/>
    </source>
</evidence>
<keyword evidence="2" id="KW-1003">Cell membrane</keyword>
<evidence type="ECO:0000256" key="2">
    <source>
        <dbReference type="ARBA" id="ARBA00022475"/>
    </source>
</evidence>
<accession>A0A2A2I9G0</accession>
<name>A0A2A2I9G0_9BACI</name>
<feature type="transmembrane region" description="Helical" evidence="6">
    <location>
        <begin position="37"/>
        <end position="57"/>
    </location>
</feature>
<evidence type="ECO:0000256" key="3">
    <source>
        <dbReference type="ARBA" id="ARBA00022692"/>
    </source>
</evidence>
<reference evidence="8 9" key="1">
    <citation type="submission" date="2017-08" db="EMBL/GenBank/DDBJ databases">
        <title>Virgibacillus indicus sp. nov. and Virgibacillus profoundi sp. nov, two moderately halophilic bacteria isolated from marine sediment by using the Microfluidic Streak Plate.</title>
        <authorList>
            <person name="Xu B."/>
            <person name="Hu B."/>
            <person name="Wang J."/>
            <person name="Zhu Y."/>
            <person name="Huang L."/>
            <person name="Du W."/>
            <person name="Huang Y."/>
        </authorList>
    </citation>
    <scope>NUCLEOTIDE SEQUENCE [LARGE SCALE GENOMIC DNA]</scope>
    <source>
        <strain evidence="8 9">IO3-P3-H5</strain>
    </source>
</reference>
<evidence type="ECO:0000256" key="6">
    <source>
        <dbReference type="SAM" id="Phobius"/>
    </source>
</evidence>
<keyword evidence="3 6" id="KW-0812">Transmembrane</keyword>
<protein>
    <submittedName>
        <fullName evidence="8">PspC domain-containing protein</fullName>
    </submittedName>
</protein>
<dbReference type="GO" id="GO:0005886">
    <property type="term" value="C:plasma membrane"/>
    <property type="evidence" value="ECO:0007669"/>
    <property type="project" value="UniProtKB-SubCell"/>
</dbReference>
<dbReference type="OrthoDB" id="9815286at2"/>
<dbReference type="Pfam" id="PF04024">
    <property type="entry name" value="PspC"/>
    <property type="match status" value="1"/>
</dbReference>
<feature type="transmembrane region" description="Helical" evidence="6">
    <location>
        <begin position="12"/>
        <end position="31"/>
    </location>
</feature>
<evidence type="ECO:0000313" key="8">
    <source>
        <dbReference type="EMBL" id="PAV27770.1"/>
    </source>
</evidence>
<dbReference type="InterPro" id="IPR007168">
    <property type="entry name" value="Phageshock_PspC_N"/>
</dbReference>
<keyword evidence="5 6" id="KW-0472">Membrane</keyword>
<dbReference type="RefSeq" id="WP_095657385.1">
    <property type="nucleotide sequence ID" value="NZ_NPOA01000020.1"/>
</dbReference>
<comment type="caution">
    <text evidence="8">The sequence shown here is derived from an EMBL/GenBank/DDBJ whole genome shotgun (WGS) entry which is preliminary data.</text>
</comment>
<gene>
    <name evidence="8" type="ORF">CIL05_20375</name>
</gene>
<dbReference type="Proteomes" id="UP000218887">
    <property type="component" value="Unassembled WGS sequence"/>
</dbReference>
<sequence>MKKLYRSNSQRMFAGILGGLAEYFNVDVTILRLAFLVSLFMSAFTFAFVYLIAIFIVPSEREIR</sequence>
<proteinExistence type="predicted"/>
<dbReference type="PANTHER" id="PTHR33885:SF3">
    <property type="entry name" value="PHAGE SHOCK PROTEIN C"/>
    <property type="match status" value="1"/>
</dbReference>